<dbReference type="EMBL" id="AKIJ01000003">
    <property type="protein sequence ID" value="KFG26247.1"/>
    <property type="molecule type" value="Genomic_DNA"/>
</dbReference>
<evidence type="ECO:0000256" key="1">
    <source>
        <dbReference type="SAM" id="Phobius"/>
    </source>
</evidence>
<feature type="transmembrane region" description="Helical" evidence="1">
    <location>
        <begin position="274"/>
        <end position="296"/>
    </location>
</feature>
<feature type="transmembrane region" description="Helical" evidence="1">
    <location>
        <begin position="37"/>
        <end position="63"/>
    </location>
</feature>
<organism evidence="2 3">
    <name type="scientific">Nematocida ausubeli (strain ATCC PRA-371 / ERTm2)</name>
    <name type="common">Nematode killer fungus</name>
    <dbReference type="NCBI Taxonomy" id="1913371"/>
    <lineage>
        <taxon>Eukaryota</taxon>
        <taxon>Fungi</taxon>
        <taxon>Fungi incertae sedis</taxon>
        <taxon>Microsporidia</taxon>
        <taxon>Nematocida</taxon>
    </lineage>
</organism>
<keyword evidence="1" id="KW-1133">Transmembrane helix</keyword>
<sequence>MRDINIKSEKLHPYKDIEKQIGSQTLMRFNKKEDGALLYYTKIGLCVLLGVAIASMFIGSIWMLFNSNFIYSLFNIKLLPYTVLQVLVTDITMFTWMSTIAFGVFGISNLLERIYSIKFNLFSTIAGVILTTCGSAGLSTGVFWILTTVIGMQFSGNIAAIWAFGTLFTFITLLSFVFLYFKDFFFTLNPNDLDKGEFKLTSDGPAPDLDIDLLTPSDKGPRVNVIGEKPSDHKLNVADGQEPDANLIKKEDKQIYQGEANALIRRRKYVKIHFSDVMGFWAATMTFPLGFLLFIFAPTSGAQLIEMLSGLGGWFLNASGLKQFLFVMSIGVMNWIFSVFVRLSSLAFGSILGYYQNKNQSTWGNIVEGVSSQAENVIFTGFKESIFVSMLSALYSSFFFLTSLFKRRVTTGDKINFASSLVCLLISTFTMFFSGFLSFFDAFKYIKIGMYSSELIKVADMSVYDNNWKSYLTTCLIMLTLVAILLLVAWAAFTLWGSLNPITMKFEIPKKFGILSDLSMRVYILGLYSLFMLSFVIIPTIVEVLKGRPDVAKDLIFYKLLTPSIAT</sequence>
<dbReference type="GeneID" id="77676338"/>
<reference evidence="2 3" key="1">
    <citation type="journal article" date="2014" name="Genome Announc.">
        <title>Genome Sequence of the Microsporidian Species Nematocida sp1 Strain ERTm6 (ATCC PRA-372).</title>
        <authorList>
            <person name="Bakowski M.A."/>
            <person name="Priest M."/>
            <person name="Young S."/>
            <person name="Cuomo C.A."/>
            <person name="Troemel E.R."/>
        </authorList>
    </citation>
    <scope>NUCLEOTIDE SEQUENCE [LARGE SCALE GENOMIC DNA]</scope>
    <source>
        <strain evidence="2 3">ERTm6</strain>
    </source>
</reference>
<feature type="transmembrane region" description="Helical" evidence="1">
    <location>
        <begin position="471"/>
        <end position="499"/>
    </location>
</feature>
<feature type="transmembrane region" description="Helical" evidence="1">
    <location>
        <begin position="302"/>
        <end position="320"/>
    </location>
</feature>
<protein>
    <submittedName>
        <fullName evidence="2">Uncharacterized protein</fullName>
    </submittedName>
</protein>
<accession>A0A086J279</accession>
<dbReference type="AlphaFoldDB" id="A0A086J279"/>
<feature type="transmembrane region" description="Helical" evidence="1">
    <location>
        <begin position="386"/>
        <end position="405"/>
    </location>
</feature>
<keyword evidence="1" id="KW-0812">Transmembrane</keyword>
<comment type="caution">
    <text evidence="2">The sequence shown here is derived from an EMBL/GenBank/DDBJ whole genome shotgun (WGS) entry which is preliminary data.</text>
</comment>
<name>A0A086J279_NEMA1</name>
<feature type="transmembrane region" description="Helical" evidence="1">
    <location>
        <begin position="119"/>
        <end position="146"/>
    </location>
</feature>
<feature type="transmembrane region" description="Helical" evidence="1">
    <location>
        <begin position="332"/>
        <end position="355"/>
    </location>
</feature>
<dbReference type="Proteomes" id="UP000054524">
    <property type="component" value="Unassembled WGS sequence"/>
</dbReference>
<evidence type="ECO:0000313" key="2">
    <source>
        <dbReference type="EMBL" id="KFG26247.1"/>
    </source>
</evidence>
<feature type="transmembrane region" description="Helical" evidence="1">
    <location>
        <begin position="158"/>
        <end position="181"/>
    </location>
</feature>
<keyword evidence="3" id="KW-1185">Reference proteome</keyword>
<feature type="transmembrane region" description="Helical" evidence="1">
    <location>
        <begin position="520"/>
        <end position="542"/>
    </location>
</feature>
<keyword evidence="1" id="KW-0472">Membrane</keyword>
<feature type="transmembrane region" description="Helical" evidence="1">
    <location>
        <begin position="83"/>
        <end position="107"/>
    </location>
</feature>
<dbReference type="RefSeq" id="XP_052904802.1">
    <property type="nucleotide sequence ID" value="XM_053048997.1"/>
</dbReference>
<evidence type="ECO:0000313" key="3">
    <source>
        <dbReference type="Proteomes" id="UP000054524"/>
    </source>
</evidence>
<gene>
    <name evidence="2" type="ORF">NESG_01365</name>
</gene>
<dbReference type="HOGENOM" id="CLU_480655_0_0_1"/>
<feature type="transmembrane region" description="Helical" evidence="1">
    <location>
        <begin position="417"/>
        <end position="440"/>
    </location>
</feature>
<proteinExistence type="predicted"/>